<comment type="caution">
    <text evidence="5">The sequence shown here is derived from an EMBL/GenBank/DDBJ whole genome shotgun (WGS) entry which is preliminary data.</text>
</comment>
<organism evidence="5 6">
    <name type="scientific">Cyclotella cryptica</name>
    <dbReference type="NCBI Taxonomy" id="29204"/>
    <lineage>
        <taxon>Eukaryota</taxon>
        <taxon>Sar</taxon>
        <taxon>Stramenopiles</taxon>
        <taxon>Ochrophyta</taxon>
        <taxon>Bacillariophyta</taxon>
        <taxon>Coscinodiscophyceae</taxon>
        <taxon>Thalassiosirophycidae</taxon>
        <taxon>Stephanodiscales</taxon>
        <taxon>Stephanodiscaceae</taxon>
        <taxon>Cyclotella</taxon>
    </lineage>
</organism>
<evidence type="ECO:0000256" key="1">
    <source>
        <dbReference type="ARBA" id="ARBA00022714"/>
    </source>
</evidence>
<keyword evidence="1" id="KW-0479">Metal-binding</keyword>
<dbReference type="Proteomes" id="UP001516023">
    <property type="component" value="Unassembled WGS sequence"/>
</dbReference>
<name>A0ABD3P1M7_9STRA</name>
<dbReference type="AlphaFoldDB" id="A0ABD3P1M7"/>
<dbReference type="SUPFAM" id="SSF54292">
    <property type="entry name" value="2Fe-2S ferredoxin-like"/>
    <property type="match status" value="1"/>
</dbReference>
<protein>
    <recommendedName>
        <fullName evidence="4">2Fe-2S ferredoxin-type domain-containing protein</fullName>
    </recommendedName>
</protein>
<feature type="chain" id="PRO_5044857209" description="2Fe-2S ferredoxin-type domain-containing protein" evidence="3">
    <location>
        <begin position="23"/>
        <end position="133"/>
    </location>
</feature>
<dbReference type="Pfam" id="PF00111">
    <property type="entry name" value="Fer2"/>
    <property type="match status" value="1"/>
</dbReference>
<dbReference type="CDD" id="cd00207">
    <property type="entry name" value="fer2"/>
    <property type="match status" value="1"/>
</dbReference>
<dbReference type="InterPro" id="IPR036010">
    <property type="entry name" value="2Fe-2S_ferredoxin-like_sf"/>
</dbReference>
<evidence type="ECO:0000256" key="3">
    <source>
        <dbReference type="SAM" id="SignalP"/>
    </source>
</evidence>
<dbReference type="GO" id="GO:0051537">
    <property type="term" value="F:2 iron, 2 sulfur cluster binding"/>
    <property type="evidence" value="ECO:0007669"/>
    <property type="project" value="UniProtKB-KW"/>
</dbReference>
<keyword evidence="1" id="KW-0408">Iron</keyword>
<evidence type="ECO:0000256" key="2">
    <source>
        <dbReference type="ARBA" id="ARBA00023014"/>
    </source>
</evidence>
<reference evidence="5 6" key="1">
    <citation type="journal article" date="2020" name="G3 (Bethesda)">
        <title>Improved Reference Genome for Cyclotella cryptica CCMP332, a Model for Cell Wall Morphogenesis, Salinity Adaptation, and Lipid Production in Diatoms (Bacillariophyta).</title>
        <authorList>
            <person name="Roberts W.R."/>
            <person name="Downey K.M."/>
            <person name="Ruck E.C."/>
            <person name="Traller J.C."/>
            <person name="Alverson A.J."/>
        </authorList>
    </citation>
    <scope>NUCLEOTIDE SEQUENCE [LARGE SCALE GENOMIC DNA]</scope>
    <source>
        <strain evidence="5 6">CCMP332</strain>
    </source>
</reference>
<keyword evidence="1" id="KW-0001">2Fe-2S</keyword>
<dbReference type="InterPro" id="IPR006058">
    <property type="entry name" value="2Fe2S_fd_BS"/>
</dbReference>
<gene>
    <name evidence="5" type="ORF">HJC23_004342</name>
</gene>
<evidence type="ECO:0000313" key="6">
    <source>
        <dbReference type="Proteomes" id="UP001516023"/>
    </source>
</evidence>
<dbReference type="InterPro" id="IPR001041">
    <property type="entry name" value="2Fe-2S_ferredoxin-type"/>
</dbReference>
<dbReference type="PROSITE" id="PS00197">
    <property type="entry name" value="2FE2S_FER_1"/>
    <property type="match status" value="1"/>
</dbReference>
<proteinExistence type="predicted"/>
<accession>A0ABD3P1M7</accession>
<dbReference type="Gene3D" id="3.10.20.30">
    <property type="match status" value="1"/>
</dbReference>
<keyword evidence="6" id="KW-1185">Reference proteome</keyword>
<dbReference type="PROSITE" id="PS51085">
    <property type="entry name" value="2FE2S_FER_2"/>
    <property type="match status" value="1"/>
</dbReference>
<dbReference type="InterPro" id="IPR012675">
    <property type="entry name" value="Beta-grasp_dom_sf"/>
</dbReference>
<keyword evidence="2" id="KW-0411">Iron-sulfur</keyword>
<evidence type="ECO:0000259" key="4">
    <source>
        <dbReference type="PROSITE" id="PS51085"/>
    </source>
</evidence>
<keyword evidence="3" id="KW-0732">Signal</keyword>
<sequence length="133" mass="13982">MSPLSNIIVIVFCALASSLVSGFTVGIPHSNTRVLSTQIHIFGNAFANDDSLGKAENPGLKKGPKVSEVTINGKPVKAVAGQKVSQVLAAARVKVTYSCRKGDCGTCEFFMNGRVEKACTAKIPQGKCVIQTN</sequence>
<feature type="domain" description="2Fe-2S ferredoxin-type" evidence="4">
    <location>
        <begin position="67"/>
        <end position="133"/>
    </location>
</feature>
<feature type="signal peptide" evidence="3">
    <location>
        <begin position="1"/>
        <end position="22"/>
    </location>
</feature>
<evidence type="ECO:0000313" key="5">
    <source>
        <dbReference type="EMBL" id="KAL3780405.1"/>
    </source>
</evidence>
<dbReference type="EMBL" id="JABMIG020000350">
    <property type="protein sequence ID" value="KAL3780405.1"/>
    <property type="molecule type" value="Genomic_DNA"/>
</dbReference>